<feature type="compositionally biased region" description="Low complexity" evidence="9">
    <location>
        <begin position="73"/>
        <end position="85"/>
    </location>
</feature>
<dbReference type="Pfam" id="PF00641">
    <property type="entry name" value="Zn_ribbon_RanBP"/>
    <property type="match status" value="1"/>
</dbReference>
<keyword evidence="7" id="KW-0539">Nucleus</keyword>
<keyword evidence="6" id="KW-0804">Transcription</keyword>
<evidence type="ECO:0000313" key="11">
    <source>
        <dbReference type="EMBL" id="CRK90856.1"/>
    </source>
</evidence>
<dbReference type="PANTHER" id="PTHR12920">
    <property type="entry name" value="RYBP AND YAF2-RELATED"/>
    <property type="match status" value="1"/>
</dbReference>
<dbReference type="Pfam" id="PF17219">
    <property type="entry name" value="YAF2_RYBP"/>
    <property type="match status" value="1"/>
</dbReference>
<dbReference type="OrthoDB" id="10063208at2759"/>
<organism evidence="11 12">
    <name type="scientific">Clunio marinus</name>
    <dbReference type="NCBI Taxonomy" id="568069"/>
    <lineage>
        <taxon>Eukaryota</taxon>
        <taxon>Metazoa</taxon>
        <taxon>Ecdysozoa</taxon>
        <taxon>Arthropoda</taxon>
        <taxon>Hexapoda</taxon>
        <taxon>Insecta</taxon>
        <taxon>Pterygota</taxon>
        <taxon>Neoptera</taxon>
        <taxon>Endopterygota</taxon>
        <taxon>Diptera</taxon>
        <taxon>Nematocera</taxon>
        <taxon>Chironomoidea</taxon>
        <taxon>Chironomidae</taxon>
        <taxon>Clunio</taxon>
    </lineage>
</organism>
<evidence type="ECO:0000256" key="8">
    <source>
        <dbReference type="PROSITE-ProRule" id="PRU00322"/>
    </source>
</evidence>
<dbReference type="GO" id="GO:0003677">
    <property type="term" value="F:DNA binding"/>
    <property type="evidence" value="ECO:0007669"/>
    <property type="project" value="TreeGrafter"/>
</dbReference>
<dbReference type="EMBL" id="CVRI01000020">
    <property type="protein sequence ID" value="CRK90856.1"/>
    <property type="molecule type" value="Genomic_DNA"/>
</dbReference>
<keyword evidence="3 8" id="KW-0863">Zinc-finger</keyword>
<feature type="region of interest" description="Disordered" evidence="9">
    <location>
        <begin position="48"/>
        <end position="106"/>
    </location>
</feature>
<dbReference type="SMART" id="SM00547">
    <property type="entry name" value="ZnF_RBZ"/>
    <property type="match status" value="1"/>
</dbReference>
<dbReference type="PANTHER" id="PTHR12920:SF4">
    <property type="entry name" value="GEO03726P1"/>
    <property type="match status" value="1"/>
</dbReference>
<evidence type="ECO:0000256" key="9">
    <source>
        <dbReference type="SAM" id="MobiDB-lite"/>
    </source>
</evidence>
<evidence type="ECO:0000256" key="1">
    <source>
        <dbReference type="ARBA" id="ARBA00004123"/>
    </source>
</evidence>
<feature type="compositionally biased region" description="Basic residues" evidence="9">
    <location>
        <begin position="86"/>
        <end position="97"/>
    </location>
</feature>
<dbReference type="PROSITE" id="PS01358">
    <property type="entry name" value="ZF_RANBP2_1"/>
    <property type="match status" value="1"/>
</dbReference>
<dbReference type="InterPro" id="IPR036443">
    <property type="entry name" value="Znf_RanBP2_sf"/>
</dbReference>
<dbReference type="AlphaFoldDB" id="A0A1J1HRZ6"/>
<dbReference type="GO" id="GO:0045893">
    <property type="term" value="P:positive regulation of DNA-templated transcription"/>
    <property type="evidence" value="ECO:0007669"/>
    <property type="project" value="InterPro"/>
</dbReference>
<dbReference type="Gene3D" id="4.10.1060.10">
    <property type="entry name" value="Zinc finger, RanBP2-type"/>
    <property type="match status" value="1"/>
</dbReference>
<dbReference type="SUPFAM" id="SSF90209">
    <property type="entry name" value="Ran binding protein zinc finger-like"/>
    <property type="match status" value="1"/>
</dbReference>
<evidence type="ECO:0000256" key="2">
    <source>
        <dbReference type="ARBA" id="ARBA00022723"/>
    </source>
</evidence>
<evidence type="ECO:0000256" key="7">
    <source>
        <dbReference type="ARBA" id="ARBA00023242"/>
    </source>
</evidence>
<keyword evidence="2" id="KW-0479">Metal-binding</keyword>
<evidence type="ECO:0000256" key="3">
    <source>
        <dbReference type="ARBA" id="ARBA00022771"/>
    </source>
</evidence>
<dbReference type="InterPro" id="IPR039958">
    <property type="entry name" value="RYBP/YAF2"/>
</dbReference>
<name>A0A1J1HRZ6_9DIPT</name>
<dbReference type="PROSITE" id="PS50199">
    <property type="entry name" value="ZF_RANBP2_2"/>
    <property type="match status" value="1"/>
</dbReference>
<evidence type="ECO:0000313" key="12">
    <source>
        <dbReference type="Proteomes" id="UP000183832"/>
    </source>
</evidence>
<dbReference type="GO" id="GO:0008270">
    <property type="term" value="F:zinc ion binding"/>
    <property type="evidence" value="ECO:0007669"/>
    <property type="project" value="UniProtKB-KW"/>
</dbReference>
<gene>
    <name evidence="11" type="ORF">CLUMA_CG004546</name>
</gene>
<accession>A0A1J1HRZ6</accession>
<evidence type="ECO:0000256" key="6">
    <source>
        <dbReference type="ARBA" id="ARBA00023163"/>
    </source>
</evidence>
<keyword evidence="5" id="KW-0805">Transcription regulation</keyword>
<dbReference type="GO" id="GO:0005634">
    <property type="term" value="C:nucleus"/>
    <property type="evidence" value="ECO:0007669"/>
    <property type="project" value="UniProtKB-SubCell"/>
</dbReference>
<proteinExistence type="predicted"/>
<keyword evidence="4" id="KW-0862">Zinc</keyword>
<dbReference type="InterPro" id="IPR001876">
    <property type="entry name" value="Znf_RanBP2"/>
</dbReference>
<dbReference type="InterPro" id="IPR033774">
    <property type="entry name" value="YAF2_RYBP"/>
</dbReference>
<comment type="subcellular location">
    <subcellularLocation>
        <location evidence="1">Nucleus</location>
    </subcellularLocation>
</comment>
<feature type="domain" description="RanBP2-type" evidence="10">
    <location>
        <begin position="18"/>
        <end position="47"/>
    </location>
</feature>
<dbReference type="GO" id="GO:0003712">
    <property type="term" value="F:transcription coregulator activity"/>
    <property type="evidence" value="ECO:0007669"/>
    <property type="project" value="TreeGrafter"/>
</dbReference>
<evidence type="ECO:0000259" key="10">
    <source>
        <dbReference type="PROSITE" id="PS50199"/>
    </source>
</evidence>
<protein>
    <submittedName>
        <fullName evidence="11">CLUMA_CG004546, isoform A</fullName>
    </submittedName>
</protein>
<evidence type="ECO:0000256" key="5">
    <source>
        <dbReference type="ARBA" id="ARBA00023015"/>
    </source>
</evidence>
<evidence type="ECO:0000256" key="4">
    <source>
        <dbReference type="ARBA" id="ARBA00022833"/>
    </source>
</evidence>
<reference evidence="11 12" key="1">
    <citation type="submission" date="2015-04" db="EMBL/GenBank/DDBJ databases">
        <authorList>
            <person name="Syromyatnikov M.Y."/>
            <person name="Popov V.N."/>
        </authorList>
    </citation>
    <scope>NUCLEOTIDE SEQUENCE [LARGE SCALE GENOMIC DNA]</scope>
</reference>
<keyword evidence="12" id="KW-1185">Reference proteome</keyword>
<sequence>MDSKNQKIKRPKRQQKVIEDYWDCSVCTFRNTAEAFKCLMCDVRKGTSTRKPRLNSALVSAQQAATQLQFPGSSNPHSSKSSNKLSRNKNKRSKYVRLKNIDRTTGKDEQVTVNNVTIVITEYKAKIVNNRESRNDSSDYSESNDSRS</sequence>
<dbReference type="Proteomes" id="UP000183832">
    <property type="component" value="Unassembled WGS sequence"/>
</dbReference>
<dbReference type="STRING" id="568069.A0A1J1HRZ6"/>
<feature type="compositionally biased region" description="Polar residues" evidence="9">
    <location>
        <begin position="57"/>
        <end position="72"/>
    </location>
</feature>